<sequence>MQITQQQIKEILSLVIYPQFTQDIVSYGFVKDINISDDEVQISVQIPSRDESVAKALHDNIERKLQEAQINGVRLEEAGIKSIHIEIITPTSPKSTQVDAQANTKSTAPNTKNFDTSPNPQNPQNAPHQNPLQKNLLPQAKHFLMISSGKGGVGKSTVATNLAIALAMQGKKVGLLDVDIYGPNIPRMFGVQEKKPALDESGKRLIPINVYGVDIMSIGLLFGQGESLIWRGPILMRAISQLFSDVAWEEMDIMVLDMPPGTGDAQLSIAQSVPLSAGIAISTPQLVSLDDGARCLDMFAKLSIPTLGIIENMSGFICPCCGEKSDIFSSNGTDELAKKYDTKVLAKIPIDSTIGKGGDEGKPVVYFAPDSSVAKIYMQASIEVIDFLNK</sequence>
<dbReference type="eggNOG" id="COG0489">
    <property type="taxonomic scope" value="Bacteria"/>
</dbReference>
<feature type="region of interest" description="Disordered" evidence="7">
    <location>
        <begin position="91"/>
        <end position="132"/>
    </location>
</feature>
<evidence type="ECO:0000256" key="1">
    <source>
        <dbReference type="ARBA" id="ARBA00022723"/>
    </source>
</evidence>
<dbReference type="SUPFAM" id="SSF117916">
    <property type="entry name" value="Fe-S cluster assembly (FSCA) domain-like"/>
    <property type="match status" value="1"/>
</dbReference>
<dbReference type="OrthoDB" id="9809679at2"/>
<protein>
    <recommendedName>
        <fullName evidence="6">Iron-sulfur cluster carrier protein</fullName>
    </recommendedName>
</protein>
<evidence type="ECO:0000256" key="4">
    <source>
        <dbReference type="ARBA" id="ARBA00023004"/>
    </source>
</evidence>
<dbReference type="GO" id="GO:0016887">
    <property type="term" value="F:ATP hydrolysis activity"/>
    <property type="evidence" value="ECO:0007669"/>
    <property type="project" value="UniProtKB-UniRule"/>
</dbReference>
<keyword evidence="3 6" id="KW-0067">ATP-binding</keyword>
<keyword evidence="5 6" id="KW-0411">Iron-sulfur</keyword>
<accession>V8C580</accession>
<evidence type="ECO:0000256" key="5">
    <source>
        <dbReference type="ARBA" id="ARBA00023014"/>
    </source>
</evidence>
<dbReference type="GO" id="GO:0046872">
    <property type="term" value="F:metal ion binding"/>
    <property type="evidence" value="ECO:0007669"/>
    <property type="project" value="UniProtKB-KW"/>
</dbReference>
<feature type="domain" description="MIP18 family-like" evidence="8">
    <location>
        <begin position="6"/>
        <end position="66"/>
    </location>
</feature>
<dbReference type="STRING" id="1357400.HMPREF2086_01859"/>
<comment type="similarity">
    <text evidence="6">Belongs to the Mrp/NBP35 ATP-binding proteins family.</text>
</comment>
<dbReference type="InterPro" id="IPR033756">
    <property type="entry name" value="YlxH/NBP35"/>
</dbReference>
<dbReference type="PATRIC" id="fig|1357400.3.peg.2510"/>
<feature type="compositionally biased region" description="Polar residues" evidence="7">
    <location>
        <begin position="91"/>
        <end position="117"/>
    </location>
</feature>
<proteinExistence type="inferred from homology"/>
<dbReference type="FunFam" id="3.40.50.300:FF:001278">
    <property type="entry name" value="Iron-sulfur cluster carrier protein"/>
    <property type="match status" value="1"/>
</dbReference>
<evidence type="ECO:0000313" key="10">
    <source>
        <dbReference type="Proteomes" id="UP000018731"/>
    </source>
</evidence>
<evidence type="ECO:0000256" key="6">
    <source>
        <dbReference type="HAMAP-Rule" id="MF_02040"/>
    </source>
</evidence>
<dbReference type="HOGENOM" id="CLU_024839_2_2_7"/>
<name>V8C580_9HELI</name>
<dbReference type="RefSeq" id="WP_023928676.1">
    <property type="nucleotide sequence ID" value="NZ_KI669455.1"/>
</dbReference>
<dbReference type="Pfam" id="PF10609">
    <property type="entry name" value="ParA"/>
    <property type="match status" value="1"/>
</dbReference>
<dbReference type="AlphaFoldDB" id="V8C580"/>
<dbReference type="GO" id="GO:0005524">
    <property type="term" value="F:ATP binding"/>
    <property type="evidence" value="ECO:0007669"/>
    <property type="project" value="UniProtKB-UniRule"/>
</dbReference>
<evidence type="ECO:0000313" key="9">
    <source>
        <dbReference type="EMBL" id="ETD22543.1"/>
    </source>
</evidence>
<dbReference type="HAMAP" id="MF_02040">
    <property type="entry name" value="Mrp_NBP35"/>
    <property type="match status" value="1"/>
</dbReference>
<dbReference type="InterPro" id="IPR002744">
    <property type="entry name" value="MIP18-like"/>
</dbReference>
<dbReference type="Gene3D" id="3.30.300.130">
    <property type="entry name" value="Fe-S cluster assembly (FSCA)"/>
    <property type="match status" value="1"/>
</dbReference>
<keyword evidence="2 6" id="KW-0547">Nucleotide-binding</keyword>
<reference evidence="9 10" key="1">
    <citation type="journal article" date="2014" name="Genome Announc.">
        <title>Draft genome sequences of six enterohepatic helicobacter species isolated from humans and one from rhesus macaques.</title>
        <authorList>
            <person name="Shen Z."/>
            <person name="Sheh A."/>
            <person name="Young S.K."/>
            <person name="Abouelliel A."/>
            <person name="Ward D.V."/>
            <person name="Earl A.M."/>
            <person name="Fox J.G."/>
        </authorList>
    </citation>
    <scope>NUCLEOTIDE SEQUENCE [LARGE SCALE GENOMIC DNA]</scope>
    <source>
        <strain evidence="9 10">MIT 99-5501</strain>
    </source>
</reference>
<feature type="compositionally biased region" description="Low complexity" evidence="7">
    <location>
        <begin position="118"/>
        <end position="132"/>
    </location>
</feature>
<dbReference type="InterPro" id="IPR027417">
    <property type="entry name" value="P-loop_NTPase"/>
</dbReference>
<evidence type="ECO:0000259" key="8">
    <source>
        <dbReference type="Pfam" id="PF01883"/>
    </source>
</evidence>
<keyword evidence="6" id="KW-0378">Hydrolase</keyword>
<dbReference type="GO" id="GO:0016226">
    <property type="term" value="P:iron-sulfur cluster assembly"/>
    <property type="evidence" value="ECO:0007669"/>
    <property type="project" value="InterPro"/>
</dbReference>
<dbReference type="GO" id="GO:0140663">
    <property type="term" value="F:ATP-dependent FeS chaperone activity"/>
    <property type="evidence" value="ECO:0007669"/>
    <property type="project" value="InterPro"/>
</dbReference>
<comment type="subunit">
    <text evidence="6">Homodimer.</text>
</comment>
<dbReference type="EMBL" id="AZJI01000009">
    <property type="protein sequence ID" value="ETD22543.1"/>
    <property type="molecule type" value="Genomic_DNA"/>
</dbReference>
<dbReference type="PANTHER" id="PTHR42961:SF2">
    <property type="entry name" value="IRON-SULFUR PROTEIN NUBPL"/>
    <property type="match status" value="1"/>
</dbReference>
<keyword evidence="10" id="KW-1185">Reference proteome</keyword>
<comment type="function">
    <text evidence="6">Binds and transfers iron-sulfur (Fe-S) clusters to target apoproteins. Can hydrolyze ATP.</text>
</comment>
<comment type="caution">
    <text evidence="9">The sequence shown here is derived from an EMBL/GenBank/DDBJ whole genome shotgun (WGS) entry which is preliminary data.</text>
</comment>
<keyword evidence="4 6" id="KW-0408">Iron</keyword>
<dbReference type="Pfam" id="PF01883">
    <property type="entry name" value="FeS_assembly_P"/>
    <property type="match status" value="1"/>
</dbReference>
<dbReference type="GO" id="GO:0051539">
    <property type="term" value="F:4 iron, 4 sulfur cluster binding"/>
    <property type="evidence" value="ECO:0007669"/>
    <property type="project" value="TreeGrafter"/>
</dbReference>
<dbReference type="InterPro" id="IPR044304">
    <property type="entry name" value="NUBPL-like"/>
</dbReference>
<evidence type="ECO:0000256" key="3">
    <source>
        <dbReference type="ARBA" id="ARBA00022840"/>
    </source>
</evidence>
<dbReference type="Proteomes" id="UP000018731">
    <property type="component" value="Unassembled WGS sequence"/>
</dbReference>
<dbReference type="InterPro" id="IPR019591">
    <property type="entry name" value="Mrp/NBP35_ATP-bd"/>
</dbReference>
<evidence type="ECO:0000256" key="7">
    <source>
        <dbReference type="SAM" id="MobiDB-lite"/>
    </source>
</evidence>
<evidence type="ECO:0000256" key="2">
    <source>
        <dbReference type="ARBA" id="ARBA00022741"/>
    </source>
</evidence>
<organism evidence="9 10">
    <name type="scientific">Helicobacter macacae MIT 99-5501</name>
    <dbReference type="NCBI Taxonomy" id="1357400"/>
    <lineage>
        <taxon>Bacteria</taxon>
        <taxon>Pseudomonadati</taxon>
        <taxon>Campylobacterota</taxon>
        <taxon>Epsilonproteobacteria</taxon>
        <taxon>Campylobacterales</taxon>
        <taxon>Helicobacteraceae</taxon>
        <taxon>Helicobacter</taxon>
    </lineage>
</organism>
<gene>
    <name evidence="9" type="ORF">HMPREF2086_01859</name>
</gene>
<dbReference type="Gene3D" id="3.40.50.300">
    <property type="entry name" value="P-loop containing nucleotide triphosphate hydrolases"/>
    <property type="match status" value="1"/>
</dbReference>
<dbReference type="CDD" id="cd02037">
    <property type="entry name" value="Mrp_NBP35"/>
    <property type="match status" value="1"/>
</dbReference>
<dbReference type="SUPFAM" id="SSF52540">
    <property type="entry name" value="P-loop containing nucleoside triphosphate hydrolases"/>
    <property type="match status" value="1"/>
</dbReference>
<dbReference type="PANTHER" id="PTHR42961">
    <property type="entry name" value="IRON-SULFUR PROTEIN NUBPL"/>
    <property type="match status" value="1"/>
</dbReference>
<feature type="binding site" evidence="6">
    <location>
        <begin position="149"/>
        <end position="156"/>
    </location>
    <ligand>
        <name>ATP</name>
        <dbReference type="ChEBI" id="CHEBI:30616"/>
    </ligand>
</feature>
<dbReference type="InterPro" id="IPR034904">
    <property type="entry name" value="FSCA_dom_sf"/>
</dbReference>
<keyword evidence="1 6" id="KW-0479">Metal-binding</keyword>